<feature type="signal peptide" evidence="3">
    <location>
        <begin position="1"/>
        <end position="26"/>
    </location>
</feature>
<evidence type="ECO:0000256" key="2">
    <source>
        <dbReference type="ARBA" id="ARBA00022737"/>
    </source>
</evidence>
<dbReference type="Pfam" id="PF00395">
    <property type="entry name" value="SLH"/>
    <property type="match status" value="1"/>
</dbReference>
<dbReference type="EMBL" id="SMGQ01000012">
    <property type="protein sequence ID" value="TCK93125.1"/>
    <property type="molecule type" value="Genomic_DNA"/>
</dbReference>
<evidence type="ECO:0000256" key="3">
    <source>
        <dbReference type="SAM" id="SignalP"/>
    </source>
</evidence>
<dbReference type="InterPro" id="IPR014755">
    <property type="entry name" value="Cu-Rt/internalin_Ig-like"/>
</dbReference>
<feature type="chain" id="PRO_5020527674" evidence="3">
    <location>
        <begin position="27"/>
        <end position="1064"/>
    </location>
</feature>
<comment type="caution">
    <text evidence="5">The sequence shown here is derived from an EMBL/GenBank/DDBJ whole genome shotgun (WGS) entry which is preliminary data.</text>
</comment>
<dbReference type="Proteomes" id="UP000294545">
    <property type="component" value="Unassembled WGS sequence"/>
</dbReference>
<keyword evidence="6" id="KW-1185">Reference proteome</keyword>
<name>A0A4R1MKV9_9FIRM</name>
<keyword evidence="1 3" id="KW-0732">Signal</keyword>
<evidence type="ECO:0000313" key="5">
    <source>
        <dbReference type="EMBL" id="TCK93125.1"/>
    </source>
</evidence>
<reference evidence="5 6" key="1">
    <citation type="submission" date="2019-03" db="EMBL/GenBank/DDBJ databases">
        <title>Genomic Encyclopedia of Type Strains, Phase IV (KMG-IV): sequencing the most valuable type-strain genomes for metagenomic binning, comparative biology and taxonomic classification.</title>
        <authorList>
            <person name="Goeker M."/>
        </authorList>
    </citation>
    <scope>NUCLEOTIDE SEQUENCE [LARGE SCALE GENOMIC DNA]</scope>
    <source>
        <strain evidence="5 6">DSM 24176</strain>
    </source>
</reference>
<organism evidence="5 6">
    <name type="scientific">Natranaerovirga hydrolytica</name>
    <dbReference type="NCBI Taxonomy" id="680378"/>
    <lineage>
        <taxon>Bacteria</taxon>
        <taxon>Bacillati</taxon>
        <taxon>Bacillota</taxon>
        <taxon>Clostridia</taxon>
        <taxon>Lachnospirales</taxon>
        <taxon>Natranaerovirgaceae</taxon>
        <taxon>Natranaerovirga</taxon>
    </lineage>
</organism>
<dbReference type="InterPro" id="IPR001119">
    <property type="entry name" value="SLH_dom"/>
</dbReference>
<accession>A0A4R1MKV9</accession>
<feature type="domain" description="SLH" evidence="4">
    <location>
        <begin position="80"/>
        <end position="143"/>
    </location>
</feature>
<dbReference type="PROSITE" id="PS51272">
    <property type="entry name" value="SLH"/>
    <property type="match status" value="1"/>
</dbReference>
<sequence>MKNFKRVLALVLAFVMVLSINTVAFAAEEVQNADKAEVLYDLGLFAGTSDSDFVPALEDGTNREQSMVMLAYLLGWDYEGAPESGFEDVSDWAAPYVNYAVATGVTVGVGSGNFGGDLEVSTREVATWIARELGYTEEGKDPFTDPELIIESGLVEAAELLLNGDDAINRDVLVGIFYDALTVENKNTGNTVIADLVEAGLVDGDKAEAYGLFDEDVDTDELEIVYVGTTNLKELTVEFNQDIEGLEDLLEEIEDEDNYTFEDEDGRALRSNGSRVEVEDVRVDGDTVVLVLKNAVENQEEGVLVVDSAILGYEEEFEVIFEDFDIPVVDDAEVIGVNTIKVTFSEPMNITNSRDRNKFTVESADGRTNYRVANIIPQANERELLIDVRSDFEDEAEVVLKIANGLEDFAGFRLVRTEIDMVVVEDDRDIEVIGYRRASEEGITLILNKDVKFEDTDEQGTTTDEDILKLFYHTNTRNTADEVKIDGNEIRLSFTDKDNELPTGTAYVYIDGEALVDYWNNENDTIRTEVQITADTEAPTINDVEYEDRVITVTFNKNLDDDTAEDEDNYTILTEDGDEVKDTTIRRADLDGSRVVELTLRGDELSPGKYILVVEDVEDTRGNAIDSIEEEFTVESSGFRLSQIVDEMNLYTETRGTGSNAYTIYTITVEYDSAMETGNGRYSIENLDNYVINFDDNSSYSLSELDEEEDDFYIDFYLVDNKNVEITIETEENVEPVSVTFSRLADSQGTRSTDLSDTLTFDSSDNKVEVDWARLVDTDEIRVRFKTPIEDFAAEDFTVEDANGTLDMSRIRISNDGREITIELEDDLSYDAEGWTVEFVIKSNPDSVGRFGAELEATTVPVRDRVRPELDGIGDVELINNELFISLVFEEYVKVTGNNITGLVSGLTITNDDGDDLSYVSSSPANKQYTLNAVTESVYDENGDSVEAFKVLNVVVSADHNQSGYIEIEFDQLSIFTDIADNENVVKSFDDEVNLSGLQRVKTAVQRVENDITDTFAGNVDDLKDAVGALSLQNVSVSYIENGTSVELVISSGGISTSFTVTLS</sequence>
<dbReference type="AlphaFoldDB" id="A0A4R1MKV9"/>
<evidence type="ECO:0000313" key="6">
    <source>
        <dbReference type="Proteomes" id="UP000294545"/>
    </source>
</evidence>
<protein>
    <submittedName>
        <fullName evidence="5">S-layer family protein</fullName>
    </submittedName>
</protein>
<dbReference type="RefSeq" id="WP_132282038.1">
    <property type="nucleotide sequence ID" value="NZ_SMGQ01000012.1"/>
</dbReference>
<gene>
    <name evidence="5" type="ORF">EDC19_1303</name>
</gene>
<evidence type="ECO:0000256" key="1">
    <source>
        <dbReference type="ARBA" id="ARBA00022729"/>
    </source>
</evidence>
<keyword evidence="2" id="KW-0677">Repeat</keyword>
<evidence type="ECO:0000259" key="4">
    <source>
        <dbReference type="PROSITE" id="PS51272"/>
    </source>
</evidence>
<dbReference type="OrthoDB" id="1862659at2"/>
<proteinExistence type="predicted"/>
<dbReference type="Gene3D" id="2.60.40.1220">
    <property type="match status" value="2"/>
</dbReference>